<dbReference type="HOGENOM" id="CLU_000604_92_0_14"/>
<dbReference type="Pfam" id="PF00005">
    <property type="entry name" value="ABC_tran"/>
    <property type="match status" value="2"/>
</dbReference>
<feature type="domain" description="ABC transporter" evidence="3">
    <location>
        <begin position="320"/>
        <end position="565"/>
    </location>
</feature>
<proteinExistence type="predicted"/>
<dbReference type="InterPro" id="IPR003439">
    <property type="entry name" value="ABC_transporter-like_ATP-bd"/>
</dbReference>
<evidence type="ECO:0000256" key="2">
    <source>
        <dbReference type="ARBA" id="ARBA00022840"/>
    </source>
</evidence>
<evidence type="ECO:0000259" key="3">
    <source>
        <dbReference type="PROSITE" id="PS50893"/>
    </source>
</evidence>
<name>A0A0H3DLK8_MYCPB</name>
<dbReference type="CDD" id="cd03216">
    <property type="entry name" value="ABC_Carb_Monos_I"/>
    <property type="match status" value="1"/>
</dbReference>
<dbReference type="eggNOG" id="COG3845">
    <property type="taxonomic scope" value="Bacteria"/>
</dbReference>
<dbReference type="SMART" id="SM00382">
    <property type="entry name" value="AAA"/>
    <property type="match status" value="1"/>
</dbReference>
<keyword evidence="2 4" id="KW-0067">ATP-binding</keyword>
<dbReference type="GO" id="GO:0005524">
    <property type="term" value="F:ATP binding"/>
    <property type="evidence" value="ECO:0007669"/>
    <property type="project" value="UniProtKB-KW"/>
</dbReference>
<sequence>MENICKSFDNGRVKANVDVNLTVYENTVHTLLGENGAGKSTLTSILFGLYQPDSGKIFIGEEEVHFKSSKDAVQHKIGMVHQHFKLVDNYTVLDNIILGNESSFSIPFTNGKLKLPLLHRKASEAKIQAMMERYDLHVNLHQKVSRLTVGQQQRVEILKVLFRDSDILIFDEPTAVLSDQEIKSFLNIIKNFKKMGKTIVLISHKLNEIKEVAETATILRQGHSVGTFQIKDTSIDEMARLMMGKELKKTKNNTQFTAKGEPVLKVENLHLYLNQNWFYKLIARWNQKRINQLQKQGKPAKTLWLKSWLEGLAAIEKTPRFIRGIVNNLGFGSQQVFDKGISFEIHKGEIFAIAGVEGNGQNQLIDLICGLEKAAPKKVFFNGFDISRYSIRKRINAGIGFVLEDRHKYGLILDQTVRFNAVNNQIDRKQFSSWNFLNQMQIAVYTNQIVDKFDVRGAVQGTAIVRLLSGGNQQKLIIGRELTKQNELLVFAQVTRGLDVGAISFIHQKILDAKKQNNAILLVSYELDEILAIADTIGVINKGNLLEVNKRDVMTRERIGKLIMQ</sequence>
<dbReference type="InterPro" id="IPR050107">
    <property type="entry name" value="ABC_carbohydrate_import_ATPase"/>
</dbReference>
<dbReference type="PROSITE" id="PS00211">
    <property type="entry name" value="ABC_TRANSPORTER_1"/>
    <property type="match status" value="1"/>
</dbReference>
<dbReference type="Gene3D" id="3.40.50.300">
    <property type="entry name" value="P-loop containing nucleotide triphosphate hydrolases"/>
    <property type="match status" value="2"/>
</dbReference>
<evidence type="ECO:0000313" key="5">
    <source>
        <dbReference type="Proteomes" id="UP000007756"/>
    </source>
</evidence>
<reference evidence="4 5" key="1">
    <citation type="journal article" date="2010" name="Appl. Environ. Microbiol.">
        <title>Targeted chromosomal knockouts in Mycoplasma pneumoniae.</title>
        <authorList>
            <person name="Krishnakumar R."/>
            <person name="Assad-Garcia N."/>
            <person name="Benders G.A."/>
            <person name="Phan Q."/>
            <person name="Montague M.G."/>
            <person name="Glass J.I."/>
        </authorList>
    </citation>
    <scope>NUCLEOTIDE SEQUENCE [LARGE SCALE GENOMIC DNA]</scope>
    <source>
        <strain evidence="5">ATCC 15531 / DSM 22911 / NBRC 14401 / NCTC 10119 / FH</strain>
    </source>
</reference>
<keyword evidence="1" id="KW-0547">Nucleotide-binding</keyword>
<dbReference type="PROSITE" id="PS50893">
    <property type="entry name" value="ABC_TRANSPORTER_2"/>
    <property type="match status" value="2"/>
</dbReference>
<dbReference type="KEGG" id="mpj:MPNE_0290"/>
<organism evidence="4 5">
    <name type="scientific">Mycoplasmoides pneumoniae (strain ATCC 15531 / DSM 23978 / CIP 103766 / NBRC 14401 / NCTC 10119 / FH)</name>
    <name type="common">Mycoplasma pneumoniae</name>
    <dbReference type="NCBI Taxonomy" id="722438"/>
    <lineage>
        <taxon>Bacteria</taxon>
        <taxon>Bacillati</taxon>
        <taxon>Mycoplasmatota</taxon>
        <taxon>Mycoplasmoidales</taxon>
        <taxon>Mycoplasmoidaceae</taxon>
        <taxon>Mycoplasmoides</taxon>
    </lineage>
</organism>
<feature type="domain" description="ABC transporter" evidence="3">
    <location>
        <begin position="1"/>
        <end position="246"/>
    </location>
</feature>
<dbReference type="InterPro" id="IPR027417">
    <property type="entry name" value="P-loop_NTPase"/>
</dbReference>
<dbReference type="SUPFAM" id="SSF52540">
    <property type="entry name" value="P-loop containing nucleoside triphosphate hydrolases"/>
    <property type="match status" value="2"/>
</dbReference>
<dbReference type="EMBL" id="CP002077">
    <property type="protein sequence ID" value="ADK87171.1"/>
    <property type="molecule type" value="Genomic_DNA"/>
</dbReference>
<dbReference type="CDD" id="cd03215">
    <property type="entry name" value="ABC_Carb_Monos_II"/>
    <property type="match status" value="1"/>
</dbReference>
<gene>
    <name evidence="4" type="ordered locus">MPNE_0290</name>
</gene>
<dbReference type="AlphaFoldDB" id="A0A0H3DLK8"/>
<dbReference type="STRING" id="722438.F539_01420"/>
<evidence type="ECO:0000256" key="1">
    <source>
        <dbReference type="ARBA" id="ARBA00022741"/>
    </source>
</evidence>
<evidence type="ECO:0000313" key="4">
    <source>
        <dbReference type="EMBL" id="ADK87171.1"/>
    </source>
</evidence>
<accession>A0A0H3DLK8</accession>
<dbReference type="InterPro" id="IPR003593">
    <property type="entry name" value="AAA+_ATPase"/>
</dbReference>
<dbReference type="PANTHER" id="PTHR43790:SF4">
    <property type="entry name" value="GUANOSINE IMPORT ATP-BINDING PROTEIN NUPO"/>
    <property type="match status" value="1"/>
</dbReference>
<dbReference type="PaxDb" id="722438-MPNE_0290"/>
<dbReference type="Proteomes" id="UP000007756">
    <property type="component" value="Chromosome"/>
</dbReference>
<dbReference type="PATRIC" id="fig|722438.3.peg.283"/>
<dbReference type="GO" id="GO:0016887">
    <property type="term" value="F:ATP hydrolysis activity"/>
    <property type="evidence" value="ECO:0007669"/>
    <property type="project" value="InterPro"/>
</dbReference>
<dbReference type="PANTHER" id="PTHR43790">
    <property type="entry name" value="CARBOHYDRATE TRANSPORT ATP-BINDING PROTEIN MG119-RELATED"/>
    <property type="match status" value="1"/>
</dbReference>
<protein>
    <submittedName>
        <fullName evidence="4">ABC transporter, ATP-binding protein</fullName>
    </submittedName>
</protein>
<dbReference type="InterPro" id="IPR017871">
    <property type="entry name" value="ABC_transporter-like_CS"/>
</dbReference>